<feature type="compositionally biased region" description="Polar residues" evidence="1">
    <location>
        <begin position="64"/>
        <end position="83"/>
    </location>
</feature>
<proteinExistence type="predicted"/>
<accession>A0A2G9U1H7</accession>
<keyword evidence="2" id="KW-0732">Signal</keyword>
<organism evidence="3 4">
    <name type="scientific">Teladorsagia circumcincta</name>
    <name type="common">Brown stomach worm</name>
    <name type="synonym">Ostertagia circumcincta</name>
    <dbReference type="NCBI Taxonomy" id="45464"/>
    <lineage>
        <taxon>Eukaryota</taxon>
        <taxon>Metazoa</taxon>
        <taxon>Ecdysozoa</taxon>
        <taxon>Nematoda</taxon>
        <taxon>Chromadorea</taxon>
        <taxon>Rhabditida</taxon>
        <taxon>Rhabditina</taxon>
        <taxon>Rhabditomorpha</taxon>
        <taxon>Strongyloidea</taxon>
        <taxon>Trichostrongylidae</taxon>
        <taxon>Teladorsagia</taxon>
    </lineage>
</organism>
<evidence type="ECO:0000256" key="1">
    <source>
        <dbReference type="SAM" id="MobiDB-lite"/>
    </source>
</evidence>
<feature type="chain" id="PRO_5013728816" evidence="2">
    <location>
        <begin position="21"/>
        <end position="122"/>
    </location>
</feature>
<protein>
    <submittedName>
        <fullName evidence="3">Uncharacterized protein</fullName>
    </submittedName>
</protein>
<reference evidence="3 4" key="1">
    <citation type="submission" date="2015-09" db="EMBL/GenBank/DDBJ databases">
        <title>Draft genome of the parasitic nematode Teladorsagia circumcincta isolate WARC Sus (inbred).</title>
        <authorList>
            <person name="Mitreva M."/>
        </authorList>
    </citation>
    <scope>NUCLEOTIDE SEQUENCE [LARGE SCALE GENOMIC DNA]</scope>
    <source>
        <strain evidence="3 4">S</strain>
    </source>
</reference>
<evidence type="ECO:0000256" key="2">
    <source>
        <dbReference type="SAM" id="SignalP"/>
    </source>
</evidence>
<feature type="non-terminal residue" evidence="3">
    <location>
        <position position="122"/>
    </location>
</feature>
<dbReference type="InterPro" id="IPR008042">
    <property type="entry name" value="Retrotrans_Pao"/>
</dbReference>
<dbReference type="AlphaFoldDB" id="A0A2G9U1H7"/>
<dbReference type="Proteomes" id="UP000230423">
    <property type="component" value="Unassembled WGS sequence"/>
</dbReference>
<evidence type="ECO:0000313" key="3">
    <source>
        <dbReference type="EMBL" id="PIO64136.1"/>
    </source>
</evidence>
<keyword evidence="4" id="KW-1185">Reference proteome</keyword>
<sequence length="122" mass="14188">MTIPRLELLALLIGIRLTKFVLKELKLKLTTINVYSDSQKTTQPTSPPREPPKTKWPHKHGGQVHTSYINKNMNGQNYKNFNGITKKTTRTKWKNTRYSFKKEEQKQKPPINDSLSVLELPQ</sequence>
<feature type="region of interest" description="Disordered" evidence="1">
    <location>
        <begin position="36"/>
        <end position="122"/>
    </location>
</feature>
<name>A0A2G9U1H7_TELCI</name>
<dbReference type="Pfam" id="PF05380">
    <property type="entry name" value="Peptidase_A17"/>
    <property type="match status" value="1"/>
</dbReference>
<dbReference type="EMBL" id="KZ350192">
    <property type="protein sequence ID" value="PIO64136.1"/>
    <property type="molecule type" value="Genomic_DNA"/>
</dbReference>
<feature type="signal peptide" evidence="2">
    <location>
        <begin position="1"/>
        <end position="20"/>
    </location>
</feature>
<evidence type="ECO:0000313" key="4">
    <source>
        <dbReference type="Proteomes" id="UP000230423"/>
    </source>
</evidence>
<gene>
    <name evidence="3" type="ORF">TELCIR_14246</name>
</gene>